<dbReference type="EMBL" id="ACIJ02000018">
    <property type="protein sequence ID" value="EEX72021.1"/>
    <property type="molecule type" value="Genomic_DNA"/>
</dbReference>
<dbReference type="Proteomes" id="UP000003460">
    <property type="component" value="Unassembled WGS sequence"/>
</dbReference>
<name>C9LH63_9BACT</name>
<dbReference type="AlphaFoldDB" id="C9LH63"/>
<accession>C9LH63</accession>
<evidence type="ECO:0000313" key="2">
    <source>
        <dbReference type="Proteomes" id="UP000003460"/>
    </source>
</evidence>
<organism evidence="1 2">
    <name type="scientific">Alloprevotella tannerae ATCC 51259</name>
    <dbReference type="NCBI Taxonomy" id="626522"/>
    <lineage>
        <taxon>Bacteria</taxon>
        <taxon>Pseudomonadati</taxon>
        <taxon>Bacteroidota</taxon>
        <taxon>Bacteroidia</taxon>
        <taxon>Bacteroidales</taxon>
        <taxon>Prevotellaceae</taxon>
        <taxon>Alloprevotella</taxon>
    </lineage>
</organism>
<comment type="caution">
    <text evidence="1">The sequence shown here is derived from an EMBL/GenBank/DDBJ whole genome shotgun (WGS) entry which is preliminary data.</text>
</comment>
<gene>
    <name evidence="1" type="ORF">GCWU000325_01564</name>
</gene>
<reference evidence="1" key="1">
    <citation type="submission" date="2009-09" db="EMBL/GenBank/DDBJ databases">
        <authorList>
            <person name="Weinstock G."/>
            <person name="Sodergren E."/>
            <person name="Clifton S."/>
            <person name="Fulton L."/>
            <person name="Fulton B."/>
            <person name="Courtney L."/>
            <person name="Fronick C."/>
            <person name="Harrison M."/>
            <person name="Strong C."/>
            <person name="Farmer C."/>
            <person name="Delahaunty K."/>
            <person name="Markovic C."/>
            <person name="Hall O."/>
            <person name="Minx P."/>
            <person name="Tomlinson C."/>
            <person name="Mitreva M."/>
            <person name="Nelson J."/>
            <person name="Hou S."/>
            <person name="Wollam A."/>
            <person name="Pepin K.H."/>
            <person name="Johnson M."/>
            <person name="Bhonagiri V."/>
            <person name="Nash W.E."/>
            <person name="Warren W."/>
            <person name="Chinwalla A."/>
            <person name="Mardis E.R."/>
            <person name="Wilson R.K."/>
        </authorList>
    </citation>
    <scope>NUCLEOTIDE SEQUENCE [LARGE SCALE GENOMIC DNA]</scope>
    <source>
        <strain evidence="1">ATCC 51259</strain>
    </source>
</reference>
<sequence length="54" mass="5980">MIVKIVLGESLKSLIGELKLSYRRIFRIIGESLAAVRSVLRRGGLDGVLSINLR</sequence>
<proteinExistence type="predicted"/>
<evidence type="ECO:0000313" key="1">
    <source>
        <dbReference type="EMBL" id="EEX72021.1"/>
    </source>
</evidence>
<dbReference type="STRING" id="626522.GCWU000325_01564"/>
<protein>
    <submittedName>
        <fullName evidence="1">Uncharacterized protein</fullName>
    </submittedName>
</protein>
<keyword evidence="2" id="KW-1185">Reference proteome</keyword>
<dbReference type="HOGENOM" id="CLU_2937905_0_0_10"/>